<comment type="caution">
    <text evidence="1">The sequence shown here is derived from an EMBL/GenBank/DDBJ whole genome shotgun (WGS) entry which is preliminary data.</text>
</comment>
<evidence type="ECO:0000313" key="1">
    <source>
        <dbReference type="EMBL" id="CAF4845573.1"/>
    </source>
</evidence>
<evidence type="ECO:0000313" key="2">
    <source>
        <dbReference type="Proteomes" id="UP000663880"/>
    </source>
</evidence>
<organism evidence="1 2">
    <name type="scientific">Pieris macdunnoughi</name>
    <dbReference type="NCBI Taxonomy" id="345717"/>
    <lineage>
        <taxon>Eukaryota</taxon>
        <taxon>Metazoa</taxon>
        <taxon>Ecdysozoa</taxon>
        <taxon>Arthropoda</taxon>
        <taxon>Hexapoda</taxon>
        <taxon>Insecta</taxon>
        <taxon>Pterygota</taxon>
        <taxon>Neoptera</taxon>
        <taxon>Endopterygota</taxon>
        <taxon>Lepidoptera</taxon>
        <taxon>Glossata</taxon>
        <taxon>Ditrysia</taxon>
        <taxon>Papilionoidea</taxon>
        <taxon>Pieridae</taxon>
        <taxon>Pierinae</taxon>
        <taxon>Pieris</taxon>
    </lineage>
</organism>
<reference evidence="1" key="1">
    <citation type="submission" date="2021-02" db="EMBL/GenBank/DDBJ databases">
        <authorList>
            <person name="Steward A R."/>
        </authorList>
    </citation>
    <scope>NUCLEOTIDE SEQUENCE</scope>
</reference>
<sequence length="133" mass="15604">MADRRHIDVIMWWWRQMLRQHLWVHHMGMACTRLLPGQPIGPISNSKETGIARIPHDNLILAGKMEGKRSNTMDSPGHLHLTRLVFYKIGEQEKQGQRIAIKGSYTWTSWMDFHGLPFNHGFYWVCCPPLRDE</sequence>
<proteinExistence type="predicted"/>
<name>A0A821RT30_9NEOP</name>
<gene>
    <name evidence="1" type="ORF">PMACD_LOCUS6597</name>
</gene>
<dbReference type="PROSITE" id="PS51257">
    <property type="entry name" value="PROKAR_LIPOPROTEIN"/>
    <property type="match status" value="1"/>
</dbReference>
<keyword evidence="2" id="KW-1185">Reference proteome</keyword>
<dbReference type="Proteomes" id="UP000663880">
    <property type="component" value="Unassembled WGS sequence"/>
</dbReference>
<dbReference type="AlphaFoldDB" id="A0A821RT30"/>
<accession>A0A821RT30</accession>
<dbReference type="EMBL" id="CAJOBZ010000014">
    <property type="protein sequence ID" value="CAF4845573.1"/>
    <property type="molecule type" value="Genomic_DNA"/>
</dbReference>
<protein>
    <submittedName>
        <fullName evidence="1">Uncharacterized protein</fullName>
    </submittedName>
</protein>